<dbReference type="SUPFAM" id="SSF48452">
    <property type="entry name" value="TPR-like"/>
    <property type="match status" value="1"/>
</dbReference>
<dbReference type="PANTHER" id="PTHR46035:SF1">
    <property type="entry name" value="TETRATRICOPEPTIDE REPEAT PROTEIN 4"/>
    <property type="match status" value="1"/>
</dbReference>
<dbReference type="GO" id="GO:0005634">
    <property type="term" value="C:nucleus"/>
    <property type="evidence" value="ECO:0007669"/>
    <property type="project" value="TreeGrafter"/>
</dbReference>
<keyword evidence="4" id="KW-0175">Coiled coil</keyword>
<dbReference type="EMBL" id="NAJN01000559">
    <property type="protein sequence ID" value="TKA71535.1"/>
    <property type="molecule type" value="Genomic_DNA"/>
</dbReference>
<dbReference type="OrthoDB" id="420195at2759"/>
<name>A0A4U0XAH8_9PEZI</name>
<comment type="similarity">
    <text evidence="3">Belongs to the TTC4 family.</text>
</comment>
<dbReference type="Proteomes" id="UP000308768">
    <property type="component" value="Unassembled WGS sequence"/>
</dbReference>
<feature type="domain" description="Cns1/TTC4 wheel" evidence="6">
    <location>
        <begin position="318"/>
        <end position="428"/>
    </location>
</feature>
<comment type="caution">
    <text evidence="7">The sequence shown here is derived from an EMBL/GenBank/DDBJ whole genome shotgun (WGS) entry which is preliminary data.</text>
</comment>
<organism evidence="7 8">
    <name type="scientific">Cryomyces minteri</name>
    <dbReference type="NCBI Taxonomy" id="331657"/>
    <lineage>
        <taxon>Eukaryota</taxon>
        <taxon>Fungi</taxon>
        <taxon>Dikarya</taxon>
        <taxon>Ascomycota</taxon>
        <taxon>Pezizomycotina</taxon>
        <taxon>Dothideomycetes</taxon>
        <taxon>Dothideomycetes incertae sedis</taxon>
        <taxon>Cryomyces</taxon>
    </lineage>
</organism>
<evidence type="ECO:0000256" key="2">
    <source>
        <dbReference type="ARBA" id="ARBA00022803"/>
    </source>
</evidence>
<protein>
    <recommendedName>
        <fullName evidence="6">Cns1/TTC4 wheel domain-containing protein</fullName>
    </recommendedName>
</protein>
<feature type="region of interest" description="Disordered" evidence="5">
    <location>
        <begin position="1"/>
        <end position="30"/>
    </location>
</feature>
<dbReference type="Gene3D" id="1.25.40.10">
    <property type="entry name" value="Tetratricopeptide repeat domain"/>
    <property type="match status" value="1"/>
</dbReference>
<gene>
    <name evidence="7" type="ORF">B0A49_06007</name>
</gene>
<accession>A0A4U0XAH8</accession>
<dbReference type="SMART" id="SM00028">
    <property type="entry name" value="TPR"/>
    <property type="match status" value="2"/>
</dbReference>
<feature type="coiled-coil region" evidence="4">
    <location>
        <begin position="264"/>
        <end position="291"/>
    </location>
</feature>
<keyword evidence="1" id="KW-0677">Repeat</keyword>
<evidence type="ECO:0000313" key="7">
    <source>
        <dbReference type="EMBL" id="TKA71535.1"/>
    </source>
</evidence>
<dbReference type="AlphaFoldDB" id="A0A4U0XAH8"/>
<evidence type="ECO:0000256" key="3">
    <source>
        <dbReference type="ARBA" id="ARBA00023602"/>
    </source>
</evidence>
<sequence length="435" mass="48298">MAQALSKDLDKSLDLKGGPSESALPASSSRLLDGVVPQDVPFPMKGDIQTMTCPSQPSVALPPAMASVKQYTADEVLKLMNRTPLFMTTLDETDGEGGDNLELEAIRALAYEGTRAEIAGNFKEQGNDMAKVKRWVDAKEFYSKALAALKAPLKPQDPDEGPADMDVVEVDEEAEGKKELQIEEACFVNRALCNLELKNYRSCNLDCALALRINSSNVKAWYRSASACLALDKIPEAEDSCARGLEVDPDNAALRLLHVKVGKRKEYVESLQRERRKREEQKRAEERALKMALKGRNILTRQSGQPPEMEDATIKLSDPLDASSTLSFPAILLYPLQLQSDFIKAFQETESVGQHLTYIFPLPWDEKNEYTPESVECYMETVSGGLIKAGKKMSLLKILNSGKVEVVDGMLKINVVPKAKAAEWIEDFKRKRRPT</sequence>
<dbReference type="GO" id="GO:0030544">
    <property type="term" value="F:Hsp70 protein binding"/>
    <property type="evidence" value="ECO:0007669"/>
    <property type="project" value="TreeGrafter"/>
</dbReference>
<evidence type="ECO:0000259" key="6">
    <source>
        <dbReference type="Pfam" id="PF18972"/>
    </source>
</evidence>
<dbReference type="FunFam" id="1.25.40.10:FF:000611">
    <property type="entry name" value="TPR repeat protein"/>
    <property type="match status" value="1"/>
</dbReference>
<evidence type="ECO:0000256" key="1">
    <source>
        <dbReference type="ARBA" id="ARBA00022737"/>
    </source>
</evidence>
<dbReference type="Pfam" id="PF18972">
    <property type="entry name" value="Wheel"/>
    <property type="match status" value="1"/>
</dbReference>
<reference evidence="7 8" key="1">
    <citation type="submission" date="2017-03" db="EMBL/GenBank/DDBJ databases">
        <title>Genomes of endolithic fungi from Antarctica.</title>
        <authorList>
            <person name="Coleine C."/>
            <person name="Masonjones S."/>
            <person name="Stajich J.E."/>
        </authorList>
    </citation>
    <scope>NUCLEOTIDE SEQUENCE [LARGE SCALE GENOMIC DNA]</scope>
    <source>
        <strain evidence="7 8">CCFEE 5187</strain>
    </source>
</reference>
<evidence type="ECO:0000256" key="4">
    <source>
        <dbReference type="SAM" id="Coils"/>
    </source>
</evidence>
<dbReference type="GO" id="GO:0006457">
    <property type="term" value="P:protein folding"/>
    <property type="evidence" value="ECO:0007669"/>
    <property type="project" value="TreeGrafter"/>
</dbReference>
<dbReference type="PANTHER" id="PTHR46035">
    <property type="entry name" value="TETRATRICOPEPTIDE REPEAT PROTEIN 4"/>
    <property type="match status" value="1"/>
</dbReference>
<dbReference type="CDD" id="cd21381">
    <property type="entry name" value="CTWD_TTC4"/>
    <property type="match status" value="1"/>
</dbReference>
<dbReference type="InterPro" id="IPR044059">
    <property type="entry name" value="Csn1/TTC4_wheel"/>
</dbReference>
<evidence type="ECO:0000256" key="5">
    <source>
        <dbReference type="SAM" id="MobiDB-lite"/>
    </source>
</evidence>
<dbReference type="InterPro" id="IPR011990">
    <property type="entry name" value="TPR-like_helical_dom_sf"/>
</dbReference>
<dbReference type="GO" id="GO:0005829">
    <property type="term" value="C:cytosol"/>
    <property type="evidence" value="ECO:0007669"/>
    <property type="project" value="TreeGrafter"/>
</dbReference>
<evidence type="ECO:0000313" key="8">
    <source>
        <dbReference type="Proteomes" id="UP000308768"/>
    </source>
</evidence>
<keyword evidence="8" id="KW-1185">Reference proteome</keyword>
<dbReference type="STRING" id="331657.A0A4U0XAH8"/>
<keyword evidence="2" id="KW-0802">TPR repeat</keyword>
<dbReference type="GO" id="GO:0051879">
    <property type="term" value="F:Hsp90 protein binding"/>
    <property type="evidence" value="ECO:0007669"/>
    <property type="project" value="InterPro"/>
</dbReference>
<dbReference type="InterPro" id="IPR019734">
    <property type="entry name" value="TPR_rpt"/>
</dbReference>
<proteinExistence type="inferred from homology"/>